<evidence type="ECO:0000256" key="5">
    <source>
        <dbReference type="ARBA" id="ARBA00022785"/>
    </source>
</evidence>
<accession>A0A2P2E2P2</accession>
<gene>
    <name evidence="12" type="primary">ptpS</name>
    <name evidence="12" type="ORF">LPTSP4_27050</name>
</gene>
<keyword evidence="6 9" id="KW-0862">Zinc</keyword>
<comment type="pathway">
    <text evidence="1 9">Purine metabolism; 7-cyano-7-deazaguanine biosynthesis.</text>
</comment>
<dbReference type="Pfam" id="PF01242">
    <property type="entry name" value="PTPS"/>
    <property type="match status" value="1"/>
</dbReference>
<sequence>MMEEIELEKTFGFEAAHYLPNVPEGHKCRRMHGHSFRFSVCLKGQIDSHTGWLMDFADLKSVVKPIIEKDLDHYVLNEVKGLENPTSEKLAVWLWNRLKPELPLLYKITVFETCTSSCVYYGPKQP</sequence>
<keyword evidence="13" id="KW-1185">Reference proteome</keyword>
<comment type="cofactor">
    <cofactor evidence="9 11">
        <name>Zn(2+)</name>
        <dbReference type="ChEBI" id="CHEBI:29105"/>
    </cofactor>
    <text evidence="9 11">Binds 1 zinc ion per subunit.</text>
</comment>
<evidence type="ECO:0000256" key="2">
    <source>
        <dbReference type="ARBA" id="ARBA00008900"/>
    </source>
</evidence>
<comment type="similarity">
    <text evidence="2 9">Belongs to the PTPS family. QueD subfamily.</text>
</comment>
<evidence type="ECO:0000256" key="4">
    <source>
        <dbReference type="ARBA" id="ARBA00022723"/>
    </source>
</evidence>
<dbReference type="InterPro" id="IPR007115">
    <property type="entry name" value="6-PTP_synth/QueD"/>
</dbReference>
<evidence type="ECO:0000256" key="1">
    <source>
        <dbReference type="ARBA" id="ARBA00005061"/>
    </source>
</evidence>
<keyword evidence="7 9" id="KW-0456">Lyase</keyword>
<dbReference type="Proteomes" id="UP000245133">
    <property type="component" value="Unassembled WGS sequence"/>
</dbReference>
<evidence type="ECO:0000256" key="11">
    <source>
        <dbReference type="PIRSR" id="PIRSR006113-2"/>
    </source>
</evidence>
<comment type="catalytic activity">
    <reaction evidence="8 9">
        <text>7,8-dihydroneopterin 3'-triphosphate + H2O = 6-carboxy-5,6,7,8-tetrahydropterin + triphosphate + acetaldehyde + 2 H(+)</text>
        <dbReference type="Rhea" id="RHEA:27966"/>
        <dbReference type="ChEBI" id="CHEBI:15343"/>
        <dbReference type="ChEBI" id="CHEBI:15377"/>
        <dbReference type="ChEBI" id="CHEBI:15378"/>
        <dbReference type="ChEBI" id="CHEBI:18036"/>
        <dbReference type="ChEBI" id="CHEBI:58462"/>
        <dbReference type="ChEBI" id="CHEBI:61032"/>
        <dbReference type="EC" id="4.1.2.50"/>
    </reaction>
</comment>
<evidence type="ECO:0000256" key="9">
    <source>
        <dbReference type="PIRNR" id="PIRNR006113"/>
    </source>
</evidence>
<dbReference type="UniPathway" id="UPA00391"/>
<evidence type="ECO:0000313" key="12">
    <source>
        <dbReference type="EMBL" id="GBF51173.1"/>
    </source>
</evidence>
<proteinExistence type="inferred from homology"/>
<reference evidence="12 13" key="1">
    <citation type="submission" date="2018-02" db="EMBL/GenBank/DDBJ databases">
        <title>Novel Leptospira species isolated from soil and water in Japan.</title>
        <authorList>
            <person name="Nakao R."/>
            <person name="Masuzawa T."/>
        </authorList>
    </citation>
    <scope>NUCLEOTIDE SEQUENCE [LARGE SCALE GENOMIC DNA]</scope>
    <source>
        <strain evidence="12 13">YH101</strain>
    </source>
</reference>
<dbReference type="FunFam" id="3.30.479.10:FF:000001">
    <property type="entry name" value="6-carboxy-5,6,7,8-tetrahydropterin synthase"/>
    <property type="match status" value="1"/>
</dbReference>
<name>A0A2P2E2P2_9LEPT</name>
<dbReference type="PANTHER" id="PTHR12589">
    <property type="entry name" value="PYRUVOYL TETRAHYDROBIOPTERIN SYNTHASE"/>
    <property type="match status" value="1"/>
</dbReference>
<keyword evidence="5 9" id="KW-0671">Queuosine biosynthesis</keyword>
<evidence type="ECO:0000256" key="7">
    <source>
        <dbReference type="ARBA" id="ARBA00023239"/>
    </source>
</evidence>
<feature type="binding site" evidence="11">
    <location>
        <position position="34"/>
    </location>
    <ligand>
        <name>Zn(2+)</name>
        <dbReference type="ChEBI" id="CHEBI:29105"/>
    </ligand>
</feature>
<feature type="binding site" evidence="11">
    <location>
        <position position="17"/>
    </location>
    <ligand>
        <name>Zn(2+)</name>
        <dbReference type="ChEBI" id="CHEBI:29105"/>
    </ligand>
</feature>
<dbReference type="GO" id="GO:0008616">
    <property type="term" value="P:tRNA queuosine(34) biosynthetic process"/>
    <property type="evidence" value="ECO:0007669"/>
    <property type="project" value="UniProtKB-KW"/>
</dbReference>
<feature type="active site" description="Proton acceptor" evidence="10">
    <location>
        <position position="28"/>
    </location>
</feature>
<dbReference type="SUPFAM" id="SSF55620">
    <property type="entry name" value="Tetrahydrobiopterin biosynthesis enzymes-like"/>
    <property type="match status" value="1"/>
</dbReference>
<feature type="binding site" evidence="11">
    <location>
        <position position="32"/>
    </location>
    <ligand>
        <name>Zn(2+)</name>
        <dbReference type="ChEBI" id="CHEBI:29105"/>
    </ligand>
</feature>
<evidence type="ECO:0000256" key="8">
    <source>
        <dbReference type="ARBA" id="ARBA00048807"/>
    </source>
</evidence>
<feature type="active site" description="Charge relay system" evidence="10">
    <location>
        <position position="73"/>
    </location>
</feature>
<dbReference type="AlphaFoldDB" id="A0A2P2E2P2"/>
<comment type="caution">
    <text evidence="12">The sequence shown here is derived from an EMBL/GenBank/DDBJ whole genome shotgun (WGS) entry which is preliminary data.</text>
</comment>
<dbReference type="GO" id="GO:0070497">
    <property type="term" value="F:6-carboxytetrahydropterin synthase activity"/>
    <property type="evidence" value="ECO:0007669"/>
    <property type="project" value="UniProtKB-EC"/>
</dbReference>
<keyword evidence="4 9" id="KW-0479">Metal-binding</keyword>
<dbReference type="PIRSF" id="PIRSF006113">
    <property type="entry name" value="PTP_synth"/>
    <property type="match status" value="1"/>
</dbReference>
<dbReference type="Gene3D" id="3.30.479.10">
    <property type="entry name" value="6-pyruvoyl tetrahydropterin synthase/QueD"/>
    <property type="match status" value="1"/>
</dbReference>
<dbReference type="InterPro" id="IPR038418">
    <property type="entry name" value="6-PTP_synth/QueD_sf"/>
</dbReference>
<dbReference type="NCBIfam" id="TIGR03367">
    <property type="entry name" value="queuosine_QueD"/>
    <property type="match status" value="1"/>
</dbReference>
<dbReference type="EC" id="4.-.-.-" evidence="9"/>
<dbReference type="EMBL" id="BFBB01000008">
    <property type="protein sequence ID" value="GBF51173.1"/>
    <property type="molecule type" value="Genomic_DNA"/>
</dbReference>
<evidence type="ECO:0000256" key="10">
    <source>
        <dbReference type="PIRSR" id="PIRSR006113-1"/>
    </source>
</evidence>
<protein>
    <recommendedName>
        <fullName evidence="3 9">6-carboxy-5,6,7,8-tetrahydropterin synthase</fullName>
        <ecNumber evidence="9">4.-.-.-</ecNumber>
    </recommendedName>
</protein>
<organism evidence="12 13">
    <name type="scientific">Leptospira ryugenii</name>
    <dbReference type="NCBI Taxonomy" id="1917863"/>
    <lineage>
        <taxon>Bacteria</taxon>
        <taxon>Pseudomonadati</taxon>
        <taxon>Spirochaetota</taxon>
        <taxon>Spirochaetia</taxon>
        <taxon>Leptospirales</taxon>
        <taxon>Leptospiraceae</taxon>
        <taxon>Leptospira</taxon>
    </lineage>
</organism>
<dbReference type="GO" id="GO:0046872">
    <property type="term" value="F:metal ion binding"/>
    <property type="evidence" value="ECO:0007669"/>
    <property type="project" value="UniProtKB-KW"/>
</dbReference>
<evidence type="ECO:0000313" key="13">
    <source>
        <dbReference type="Proteomes" id="UP000245133"/>
    </source>
</evidence>
<feature type="active site" description="Charge relay system" evidence="10">
    <location>
        <position position="112"/>
    </location>
</feature>
<dbReference type="PANTHER" id="PTHR12589:SF7">
    <property type="entry name" value="6-PYRUVOYL TETRAHYDROBIOPTERIN SYNTHASE"/>
    <property type="match status" value="1"/>
</dbReference>
<evidence type="ECO:0000256" key="6">
    <source>
        <dbReference type="ARBA" id="ARBA00022833"/>
    </source>
</evidence>
<evidence type="ECO:0000256" key="3">
    <source>
        <dbReference type="ARBA" id="ARBA00018141"/>
    </source>
</evidence>